<keyword evidence="10" id="KW-0407">Ion channel</keyword>
<accession>A0A3T1DFU1</accession>
<feature type="repeat" description="ANK" evidence="11">
    <location>
        <begin position="299"/>
        <end position="331"/>
    </location>
</feature>
<feature type="transmembrane region" description="Helical" evidence="13">
    <location>
        <begin position="800"/>
        <end position="821"/>
    </location>
</feature>
<dbReference type="Pfam" id="PF00520">
    <property type="entry name" value="Ion_trans"/>
    <property type="match status" value="1"/>
</dbReference>
<dbReference type="Gene3D" id="1.10.287.70">
    <property type="match status" value="1"/>
</dbReference>
<feature type="repeat" description="ANK" evidence="11">
    <location>
        <begin position="365"/>
        <end position="397"/>
    </location>
</feature>
<evidence type="ECO:0000313" key="15">
    <source>
        <dbReference type="EMBL" id="BBI47316.1"/>
    </source>
</evidence>
<feature type="repeat" description="ANK" evidence="11">
    <location>
        <begin position="256"/>
        <end position="280"/>
    </location>
</feature>
<dbReference type="SUPFAM" id="SSF48403">
    <property type="entry name" value="Ankyrin repeat"/>
    <property type="match status" value="2"/>
</dbReference>
<evidence type="ECO:0000259" key="14">
    <source>
        <dbReference type="Pfam" id="PF00520"/>
    </source>
</evidence>
<evidence type="ECO:0000256" key="4">
    <source>
        <dbReference type="ARBA" id="ARBA00022692"/>
    </source>
</evidence>
<dbReference type="EMBL" id="LC462258">
    <property type="protein sequence ID" value="BBI47316.1"/>
    <property type="molecule type" value="mRNA"/>
</dbReference>
<dbReference type="Gene3D" id="1.25.40.20">
    <property type="entry name" value="Ankyrin repeat-containing domain"/>
    <property type="match status" value="5"/>
</dbReference>
<dbReference type="InterPro" id="IPR036770">
    <property type="entry name" value="Ankyrin_rpt-contain_sf"/>
</dbReference>
<dbReference type="PANTHER" id="PTHR47143:SF3">
    <property type="entry name" value="PWWP DOMAIN-CONTAINING PROTEIN"/>
    <property type="match status" value="1"/>
</dbReference>
<feature type="repeat" description="ANK" evidence="11">
    <location>
        <begin position="189"/>
        <end position="222"/>
    </location>
</feature>
<dbReference type="InterPro" id="IPR005821">
    <property type="entry name" value="Ion_trans_dom"/>
</dbReference>
<evidence type="ECO:0000256" key="13">
    <source>
        <dbReference type="SAM" id="Phobius"/>
    </source>
</evidence>
<evidence type="ECO:0000256" key="11">
    <source>
        <dbReference type="PROSITE-ProRule" id="PRU00023"/>
    </source>
</evidence>
<feature type="transmembrane region" description="Helical" evidence="13">
    <location>
        <begin position="922"/>
        <end position="940"/>
    </location>
</feature>
<evidence type="ECO:0000256" key="5">
    <source>
        <dbReference type="ARBA" id="ARBA00022737"/>
    </source>
</evidence>
<dbReference type="PRINTS" id="PR01415">
    <property type="entry name" value="ANKYRIN"/>
</dbReference>
<keyword evidence="2" id="KW-0813">Transport</keyword>
<evidence type="ECO:0000256" key="9">
    <source>
        <dbReference type="ARBA" id="ARBA00023136"/>
    </source>
</evidence>
<keyword evidence="8" id="KW-0406">Ion transport</keyword>
<keyword evidence="4 13" id="KW-0812">Transmembrane</keyword>
<feature type="repeat" description="ANK" evidence="11">
    <location>
        <begin position="534"/>
        <end position="566"/>
    </location>
</feature>
<dbReference type="Pfam" id="PF00023">
    <property type="entry name" value="Ank"/>
    <property type="match status" value="1"/>
</dbReference>
<sequence>MATEEDIPLNERGENGDSQAAKGGKKVLGASQAGIVELSQLITNPGLKRAESSDILNLTLHQCARDGNGENMRRLLQSLTGNVKKKVNARDDETLSALHYASRYNHHHIVKLLVQYGADANQEDEEGAAPLHFAARYKRMRLHTQEVPLVNISGEGEDLGPVIPESTIDNSVILFLVHVGANINARDKYGCTPLHFAAMRGNEVATKELLSCPGINVEAVDKTQMTSLHLAASHDEEEICRMLIESGANLRCSDEDEATPLHYACAEGSIGITQMLFEAGEKQDGWVTVSQMVTDQDNQQNSPLHYAVENRSYEVAKICIDRGADVNTSRSNYTTPLHLAATAGDCKIVELLLDHNARIDALDINQSTPLHKAAAYNHADVVEFLLERGAKIDKFDKDNFSPLLLAACNGHAETIKTLLDKGANLYAVDKNDKTAVYWASEEDKLKALQVLLEHPDCKDLLDMSDRYDNTPLHIAAQKGYINCVNALLDAGADIEFKNEEEKSAIHLAAEAGKTNVVREFVNRNKMVINDEDEDSNTALHLASLAGHNKVVEALLQAGADVEARNCTLWTPLDCAAAKGWEKTVRVLLEADAPVDPMDKTKTTPLHLSSSRGHAGVVEILLKWHASVVQRDSEGRNCLDLAIDNGNKDVALCIVGSVKWKDALRNETLDVSTGNRDTPMRKLIRKMPDVAEKVFHRCSQANSHNPDSAAYEITFYYEFLDDMYAQWREQDGTDALSSSGDSIFDEDNKLTDNAKPYSADSTVLKQNHPLMIMVKNEQEDLLVHPLVSSLLMHKWRSFARWVYYFNLLIYCTFLTFLTGYICSTNAPFEYDPLAAANGSTFCEVVENAQSVNQSTFAKIAKYFIIVLAGLKILSELFQIYNAKWQYFSWENLIEWVTYISALLLVIDFETCQSRTGIRQPWQWQLAAVAIFLAWIDLVLFIRKFPRFGIYVVMFTDICYTFMQFFPVFFLFIVAFALAFFVLLKNQNEFRSVLWSMLKTSVMMIGEMEYTGVFQENSMFYSELTIILFIFFMIFMNIIIMNLLVGLAVDDIKAVQEKAVLKRLAMQVELALDVESIVPQFLRRKFVRKSLNVKPNDNSNNRMKHFFQKSMFMSSSTDLNKALNPELDEMEVLQENQEKMLKNINSMRIRMKNMETSNAQLSNMLSALLKHHDVQFTDEDIVVEDATSST</sequence>
<dbReference type="GO" id="GO:0005216">
    <property type="term" value="F:monoatomic ion channel activity"/>
    <property type="evidence" value="ECO:0007669"/>
    <property type="project" value="InterPro"/>
</dbReference>
<evidence type="ECO:0000256" key="7">
    <source>
        <dbReference type="ARBA" id="ARBA00023043"/>
    </source>
</evidence>
<feature type="transmembrane region" description="Helical" evidence="13">
    <location>
        <begin position="1024"/>
        <end position="1047"/>
    </location>
</feature>
<feature type="repeat" description="ANK" evidence="11">
    <location>
        <begin position="332"/>
        <end position="364"/>
    </location>
</feature>
<feature type="domain" description="Ion transport" evidence="14">
    <location>
        <begin position="824"/>
        <end position="1056"/>
    </location>
</feature>
<evidence type="ECO:0000256" key="8">
    <source>
        <dbReference type="ARBA" id="ARBA00023065"/>
    </source>
</evidence>
<keyword evidence="5" id="KW-0677">Repeat</keyword>
<reference evidence="15" key="1">
    <citation type="journal article" date="2019" name="Biol. Open">
        <title>Identification of possible hypoxia sensor for behavioral responses in a marine annelid, Capitella teleta.</title>
        <authorList>
            <person name="Ogino T."/>
            <person name="Toyohara H."/>
        </authorList>
    </citation>
    <scope>NUCLEOTIDE SEQUENCE</scope>
</reference>
<feature type="transmembrane region" description="Helical" evidence="13">
    <location>
        <begin position="960"/>
        <end position="982"/>
    </location>
</feature>
<feature type="repeat" description="ANK" evidence="11">
    <location>
        <begin position="600"/>
        <end position="632"/>
    </location>
</feature>
<keyword evidence="7 11" id="KW-0040">ANK repeat</keyword>
<dbReference type="AlphaFoldDB" id="A0A3T1DFU1"/>
<dbReference type="PANTHER" id="PTHR47143">
    <property type="entry name" value="TRANSIENT RECEPTOR POTENTIAL CATION CHANNEL PROTEIN PAINLESS"/>
    <property type="match status" value="1"/>
</dbReference>
<feature type="region of interest" description="Disordered" evidence="12">
    <location>
        <begin position="1"/>
        <end position="24"/>
    </location>
</feature>
<protein>
    <submittedName>
        <fullName evidence="15">Transient receptor potential cation channel subfamily A member basal</fullName>
    </submittedName>
</protein>
<evidence type="ECO:0000256" key="12">
    <source>
        <dbReference type="SAM" id="MobiDB-lite"/>
    </source>
</evidence>
<feature type="repeat" description="ANK" evidence="11">
    <location>
        <begin position="467"/>
        <end position="499"/>
    </location>
</feature>
<organism evidence="15">
    <name type="scientific">Capitella teleta</name>
    <name type="common">Polychaete worm</name>
    <dbReference type="NCBI Taxonomy" id="283909"/>
    <lineage>
        <taxon>Eukaryota</taxon>
        <taxon>Metazoa</taxon>
        <taxon>Spiralia</taxon>
        <taxon>Lophotrochozoa</taxon>
        <taxon>Annelida</taxon>
        <taxon>Polychaeta</taxon>
        <taxon>Sedentaria</taxon>
        <taxon>Scolecida</taxon>
        <taxon>Capitellidae</taxon>
        <taxon>Capitella</taxon>
    </lineage>
</organism>
<keyword evidence="3" id="KW-0716">Sensory transduction</keyword>
<dbReference type="InterPro" id="IPR002110">
    <property type="entry name" value="Ankyrin_rpt"/>
</dbReference>
<evidence type="ECO:0000256" key="6">
    <source>
        <dbReference type="ARBA" id="ARBA00022989"/>
    </source>
</evidence>
<evidence type="ECO:0000256" key="1">
    <source>
        <dbReference type="ARBA" id="ARBA00004141"/>
    </source>
</evidence>
<feature type="repeat" description="ANK" evidence="11">
    <location>
        <begin position="223"/>
        <end position="255"/>
    </location>
</feature>
<evidence type="ECO:0000256" key="3">
    <source>
        <dbReference type="ARBA" id="ARBA00022606"/>
    </source>
</evidence>
<evidence type="ECO:0000256" key="10">
    <source>
        <dbReference type="ARBA" id="ARBA00023303"/>
    </source>
</evidence>
<evidence type="ECO:0000256" key="2">
    <source>
        <dbReference type="ARBA" id="ARBA00022448"/>
    </source>
</evidence>
<dbReference type="SMART" id="SM00248">
    <property type="entry name" value="ANK"/>
    <property type="match status" value="16"/>
</dbReference>
<dbReference type="PROSITE" id="PS50297">
    <property type="entry name" value="ANK_REP_REGION"/>
    <property type="match status" value="10"/>
</dbReference>
<feature type="transmembrane region" description="Helical" evidence="13">
    <location>
        <begin position="891"/>
        <end position="910"/>
    </location>
</feature>
<dbReference type="Pfam" id="PF12796">
    <property type="entry name" value="Ank_2"/>
    <property type="match status" value="5"/>
</dbReference>
<feature type="repeat" description="ANK" evidence="11">
    <location>
        <begin position="93"/>
        <end position="125"/>
    </location>
</feature>
<keyword evidence="9 13" id="KW-0472">Membrane</keyword>
<name>A0A3T1DFU1_CAPTE</name>
<dbReference type="InterPro" id="IPR052076">
    <property type="entry name" value="TRP_cation_channel"/>
</dbReference>
<gene>
    <name evidence="15" type="primary">CtTRPAbasal</name>
</gene>
<comment type="subcellular location">
    <subcellularLocation>
        <location evidence="1">Membrane</location>
        <topology evidence="1">Multi-pass membrane protein</topology>
    </subcellularLocation>
</comment>
<feature type="repeat" description="ANK" evidence="11">
    <location>
        <begin position="398"/>
        <end position="430"/>
    </location>
</feature>
<dbReference type="PROSITE" id="PS50088">
    <property type="entry name" value="ANK_REPEAT"/>
    <property type="match status" value="11"/>
</dbReference>
<keyword evidence="15" id="KW-0675">Receptor</keyword>
<keyword evidence="6 13" id="KW-1133">Transmembrane helix</keyword>
<proteinExistence type="evidence at transcript level"/>
<dbReference type="GO" id="GO:1902495">
    <property type="term" value="C:transmembrane transporter complex"/>
    <property type="evidence" value="ECO:0007669"/>
    <property type="project" value="TreeGrafter"/>
</dbReference>